<protein>
    <submittedName>
        <fullName evidence="2">Uncharacterized protein</fullName>
    </submittedName>
</protein>
<gene>
    <name evidence="2" type="ORF">BRAN1462_LOCUS36639</name>
</gene>
<dbReference type="EMBL" id="HBGW01057665">
    <property type="protein sequence ID" value="CAD9597113.1"/>
    <property type="molecule type" value="Transcribed_RNA"/>
</dbReference>
<evidence type="ECO:0000256" key="1">
    <source>
        <dbReference type="SAM" id="Phobius"/>
    </source>
</evidence>
<reference evidence="2" key="1">
    <citation type="submission" date="2021-01" db="EMBL/GenBank/DDBJ databases">
        <authorList>
            <person name="Corre E."/>
            <person name="Pelletier E."/>
            <person name="Niang G."/>
            <person name="Scheremetjew M."/>
            <person name="Finn R."/>
            <person name="Kale V."/>
            <person name="Holt S."/>
            <person name="Cochrane G."/>
            <person name="Meng A."/>
            <person name="Brown T."/>
            <person name="Cohen L."/>
        </authorList>
    </citation>
    <scope>NUCLEOTIDE SEQUENCE</scope>
    <source>
        <strain evidence="2">RCC3387</strain>
    </source>
</reference>
<accession>A0A7S2L6R5</accession>
<proteinExistence type="predicted"/>
<keyword evidence="1" id="KW-0472">Membrane</keyword>
<organism evidence="2">
    <name type="scientific">Zooxanthella nutricula</name>
    <dbReference type="NCBI Taxonomy" id="1333877"/>
    <lineage>
        <taxon>Eukaryota</taxon>
        <taxon>Sar</taxon>
        <taxon>Alveolata</taxon>
        <taxon>Dinophyceae</taxon>
        <taxon>Peridiniales</taxon>
        <taxon>Peridiniales incertae sedis</taxon>
        <taxon>Zooxanthella</taxon>
    </lineage>
</organism>
<name>A0A7S2L6R5_9DINO</name>
<evidence type="ECO:0000313" key="2">
    <source>
        <dbReference type="EMBL" id="CAD9597113.1"/>
    </source>
</evidence>
<keyword evidence="1" id="KW-0812">Transmembrane</keyword>
<feature type="transmembrane region" description="Helical" evidence="1">
    <location>
        <begin position="77"/>
        <end position="98"/>
    </location>
</feature>
<sequence length="161" mass="17482">MIPYWGMLLQTLPAFPFFCSAFSSTMRLPLYFRISHYIFGATFVLCVLPVFSAAAMEFGKRVAAHTEPDGSGAAVRYIGAGVFFASWLCVWAQVVWLIPCKIGVGGMGSYGVEAWHSLMVAVPMNALACFAVAWAFRPQPGGYSELAEADSDVKKPGQVHS</sequence>
<feature type="transmembrane region" description="Helical" evidence="1">
    <location>
        <begin position="118"/>
        <end position="136"/>
    </location>
</feature>
<keyword evidence="1" id="KW-1133">Transmembrane helix</keyword>
<feature type="transmembrane region" description="Helical" evidence="1">
    <location>
        <begin position="37"/>
        <end position="56"/>
    </location>
</feature>
<dbReference type="AlphaFoldDB" id="A0A7S2L6R5"/>